<name>A0A0V8IQI3_9MICC</name>
<sequence>MAATSLVPARATAAPAAERTTAAGRVRARRPVLHARLLAVVTAVSCAAHLWLAAAGHHGPWLGILMVALAAVCVPCTVHIWRHSAGPARGARALHQVTASALVMVAVHAALLLSGMGGGGAGHAHGGAAASSAAANSGAGTEAAAQLLLVIGLELATALLAATLVARLRAARLCTVRRPD</sequence>
<keyword evidence="1" id="KW-1133">Transmembrane helix</keyword>
<dbReference type="RefSeq" id="WP_058268083.1">
    <property type="nucleotide sequence ID" value="NZ_FMAZ01000003.1"/>
</dbReference>
<feature type="transmembrane region" description="Helical" evidence="1">
    <location>
        <begin position="147"/>
        <end position="168"/>
    </location>
</feature>
<dbReference type="EMBL" id="LNQM01000003">
    <property type="protein sequence ID" value="KSU77015.1"/>
    <property type="molecule type" value="Genomic_DNA"/>
</dbReference>
<dbReference type="OrthoDB" id="4947896at2"/>
<organism evidence="2 3">
    <name type="scientific">Pseudarthrobacter enclensis</name>
    <dbReference type="NCBI Taxonomy" id="993070"/>
    <lineage>
        <taxon>Bacteria</taxon>
        <taxon>Bacillati</taxon>
        <taxon>Actinomycetota</taxon>
        <taxon>Actinomycetes</taxon>
        <taxon>Micrococcales</taxon>
        <taxon>Micrococcaceae</taxon>
        <taxon>Pseudarthrobacter</taxon>
    </lineage>
</organism>
<reference evidence="2 3" key="1">
    <citation type="journal article" date="2014" name="Arch. Microbiol.">
        <title>Arthrobacter enclensis sp. nov., isolated from sediment sample.</title>
        <authorList>
            <person name="Dastager S.G."/>
            <person name="Liu Q."/>
            <person name="Tang S.K."/>
            <person name="Krishnamurthi S."/>
            <person name="Lee J.C."/>
            <person name="Li W.J."/>
        </authorList>
    </citation>
    <scope>NUCLEOTIDE SEQUENCE [LARGE SCALE GENOMIC DNA]</scope>
    <source>
        <strain evidence="2 3">NIO-1008</strain>
    </source>
</reference>
<keyword evidence="1" id="KW-0812">Transmembrane</keyword>
<protein>
    <submittedName>
        <fullName evidence="2">Uncharacterized protein</fullName>
    </submittedName>
</protein>
<accession>A0A0V8IQI3</accession>
<proteinExistence type="predicted"/>
<feature type="transmembrane region" description="Helical" evidence="1">
    <location>
        <begin position="35"/>
        <end position="54"/>
    </location>
</feature>
<feature type="transmembrane region" description="Helical" evidence="1">
    <location>
        <begin position="60"/>
        <end position="81"/>
    </location>
</feature>
<dbReference type="Proteomes" id="UP000053199">
    <property type="component" value="Unassembled WGS sequence"/>
</dbReference>
<evidence type="ECO:0000313" key="2">
    <source>
        <dbReference type="EMBL" id="KSU77015.1"/>
    </source>
</evidence>
<keyword evidence="3" id="KW-1185">Reference proteome</keyword>
<dbReference type="AlphaFoldDB" id="A0A0V8IQI3"/>
<comment type="caution">
    <text evidence="2">The sequence shown here is derived from an EMBL/GenBank/DDBJ whole genome shotgun (WGS) entry which is preliminary data.</text>
</comment>
<keyword evidence="1" id="KW-0472">Membrane</keyword>
<gene>
    <name evidence="2" type="ORF">AS031_09705</name>
</gene>
<evidence type="ECO:0000256" key="1">
    <source>
        <dbReference type="SAM" id="Phobius"/>
    </source>
</evidence>
<dbReference type="STRING" id="993070.AS031_09705"/>
<evidence type="ECO:0000313" key="3">
    <source>
        <dbReference type="Proteomes" id="UP000053199"/>
    </source>
</evidence>
<feature type="transmembrane region" description="Helical" evidence="1">
    <location>
        <begin position="93"/>
        <end position="113"/>
    </location>
</feature>